<organism evidence="1 2">
    <name type="scientific">Macrostomum lignano</name>
    <dbReference type="NCBI Taxonomy" id="282301"/>
    <lineage>
        <taxon>Eukaryota</taxon>
        <taxon>Metazoa</taxon>
        <taxon>Spiralia</taxon>
        <taxon>Lophotrochozoa</taxon>
        <taxon>Platyhelminthes</taxon>
        <taxon>Rhabditophora</taxon>
        <taxon>Macrostomorpha</taxon>
        <taxon>Macrostomida</taxon>
        <taxon>Macrostomidae</taxon>
        <taxon>Macrostomum</taxon>
    </lineage>
</organism>
<protein>
    <recommendedName>
        <fullName evidence="3">Histone-lysine N-methyltransferase SETMAR</fullName>
    </recommendedName>
</protein>
<comment type="caution">
    <text evidence="1">The sequence shown here is derived from an EMBL/GenBank/DDBJ whole genome shotgun (WGS) entry which is preliminary data.</text>
</comment>
<accession>A0A267DXJ0</accession>
<dbReference type="Gene3D" id="3.30.420.10">
    <property type="entry name" value="Ribonuclease H-like superfamily/Ribonuclease H"/>
    <property type="match status" value="1"/>
</dbReference>
<dbReference type="GO" id="GO:0003676">
    <property type="term" value="F:nucleic acid binding"/>
    <property type="evidence" value="ECO:0007669"/>
    <property type="project" value="InterPro"/>
</dbReference>
<dbReference type="EMBL" id="NIVC01002986">
    <property type="protein sequence ID" value="PAA54023.1"/>
    <property type="molecule type" value="Genomic_DNA"/>
</dbReference>
<evidence type="ECO:0000313" key="1">
    <source>
        <dbReference type="EMBL" id="PAA54023.1"/>
    </source>
</evidence>
<gene>
    <name evidence="1" type="ORF">BOX15_Mlig009573g1</name>
</gene>
<proteinExistence type="predicted"/>
<dbReference type="Proteomes" id="UP000215902">
    <property type="component" value="Unassembled WGS sequence"/>
</dbReference>
<evidence type="ECO:0000313" key="2">
    <source>
        <dbReference type="Proteomes" id="UP000215902"/>
    </source>
</evidence>
<name>A0A267DXJ0_9PLAT</name>
<dbReference type="AlphaFoldDB" id="A0A267DXJ0"/>
<dbReference type="InterPro" id="IPR036397">
    <property type="entry name" value="RNaseH_sf"/>
</dbReference>
<sequence>MAQRTAEAISKLKFMVLPHPPYSRDLAPADFALFPELKRHLKGRVYDHRDQIEEEVLLHIIPDSCTQKTSTACSPDGPSASTQLATTLRRLLYPPRTSDRETSVHFIHHVFRFLSFTVGILGFEFLVSSRVTLDCILCCKF</sequence>
<reference evidence="1 2" key="1">
    <citation type="submission" date="2017-06" db="EMBL/GenBank/DDBJ databases">
        <title>A platform for efficient transgenesis in Macrostomum lignano, a flatworm model organism for stem cell research.</title>
        <authorList>
            <person name="Berezikov E."/>
        </authorList>
    </citation>
    <scope>NUCLEOTIDE SEQUENCE [LARGE SCALE GENOMIC DNA]</scope>
    <source>
        <strain evidence="1">DV1</strain>
        <tissue evidence="1">Whole organism</tissue>
    </source>
</reference>
<dbReference type="OrthoDB" id="10017160at2759"/>
<evidence type="ECO:0008006" key="3">
    <source>
        <dbReference type="Google" id="ProtNLM"/>
    </source>
</evidence>
<keyword evidence="2" id="KW-1185">Reference proteome</keyword>